<dbReference type="InterPro" id="IPR000086">
    <property type="entry name" value="NUDIX_hydrolase_dom"/>
</dbReference>
<keyword evidence="16 32" id="KW-0863">Zinc-finger</keyword>
<gene>
    <name evidence="35" type="primary">Ap2s1</name>
    <name evidence="35" type="ORF">T10_9431</name>
</gene>
<evidence type="ECO:0000256" key="27">
    <source>
        <dbReference type="ARBA" id="ARBA00032557"/>
    </source>
</evidence>
<evidence type="ECO:0000256" key="25">
    <source>
        <dbReference type="ARBA" id="ARBA00031115"/>
    </source>
</evidence>
<evidence type="ECO:0000256" key="9">
    <source>
        <dbReference type="ARBA" id="ARBA00022448"/>
    </source>
</evidence>
<dbReference type="InterPro" id="IPR017907">
    <property type="entry name" value="Znf_RING_CS"/>
</dbReference>
<keyword evidence="22" id="KW-0472">Membrane</keyword>
<dbReference type="InterPro" id="IPR029063">
    <property type="entry name" value="SAM-dependent_MTases_sf"/>
</dbReference>
<dbReference type="InterPro" id="IPR013083">
    <property type="entry name" value="Znf_RING/FYVE/PHD"/>
</dbReference>
<evidence type="ECO:0000256" key="8">
    <source>
        <dbReference type="ARBA" id="ARBA00013914"/>
    </source>
</evidence>
<evidence type="ECO:0000256" key="3">
    <source>
        <dbReference type="ARBA" id="ARBA00004277"/>
    </source>
</evidence>
<evidence type="ECO:0000256" key="10">
    <source>
        <dbReference type="ARBA" id="ARBA00022475"/>
    </source>
</evidence>
<dbReference type="Pfam" id="PF00293">
    <property type="entry name" value="NUDIX"/>
    <property type="match status" value="1"/>
</dbReference>
<evidence type="ECO:0000256" key="22">
    <source>
        <dbReference type="ARBA" id="ARBA00023136"/>
    </source>
</evidence>
<keyword evidence="20" id="KW-0653">Protein transport</keyword>
<keyword evidence="15" id="KW-0479">Metal-binding</keyword>
<dbReference type="STRING" id="268474.A0A0V1MNH1"/>
<name>A0A0V1MNH1_9BILA</name>
<keyword evidence="17" id="KW-0378">Hydrolase</keyword>
<dbReference type="InterPro" id="IPR011012">
    <property type="entry name" value="Longin-like_dom_sf"/>
</dbReference>
<accession>A0A0V1MNH1</accession>
<evidence type="ECO:0000256" key="30">
    <source>
        <dbReference type="ARBA" id="ARBA00033221"/>
    </source>
</evidence>
<dbReference type="SUPFAM" id="SSF55811">
    <property type="entry name" value="Nudix"/>
    <property type="match status" value="2"/>
</dbReference>
<evidence type="ECO:0000256" key="21">
    <source>
        <dbReference type="ARBA" id="ARBA00023027"/>
    </source>
</evidence>
<dbReference type="PROSITE" id="PS51462">
    <property type="entry name" value="NUDIX"/>
    <property type="match status" value="1"/>
</dbReference>
<evidence type="ECO:0000256" key="17">
    <source>
        <dbReference type="ARBA" id="ARBA00022801"/>
    </source>
</evidence>
<evidence type="ECO:0000256" key="26">
    <source>
        <dbReference type="ARBA" id="ARBA00031686"/>
    </source>
</evidence>
<evidence type="ECO:0000256" key="2">
    <source>
        <dbReference type="ARBA" id="ARBA00004236"/>
    </source>
</evidence>
<dbReference type="CDD" id="cd02440">
    <property type="entry name" value="AdoMet_MTases"/>
    <property type="match status" value="1"/>
</dbReference>
<evidence type="ECO:0000313" key="35">
    <source>
        <dbReference type="EMBL" id="KRZ72894.1"/>
    </source>
</evidence>
<comment type="cofactor">
    <cofactor evidence="1">
        <name>Mg(2+)</name>
        <dbReference type="ChEBI" id="CHEBI:18420"/>
    </cofactor>
</comment>
<protein>
    <recommendedName>
        <fullName evidence="8">AP-2 complex subunit sigma</fullName>
        <ecNumber evidence="6">2.1.1.22</ecNumber>
        <ecNumber evidence="7">3.6.1.22</ecNumber>
    </recommendedName>
    <alternativeName>
        <fullName evidence="25">Adaptor protein complex AP-2 subunit sigma</fullName>
    </alternativeName>
    <alternativeName>
        <fullName evidence="24">Adaptor-related protein complex 2 subunit sigma</fullName>
    </alternativeName>
    <alternativeName>
        <fullName evidence="26">Clathrin assembly protein 2 sigma small chain</fullName>
    </alternativeName>
    <alternativeName>
        <fullName evidence="29">Clathrin coat assembly protein AP17</fullName>
    </alternativeName>
    <alternativeName>
        <fullName evidence="27">Clathrin coat-associated protein AP17</fullName>
    </alternativeName>
    <alternativeName>
        <fullName evidence="30">Plasma membrane adaptor AP-2 17 kDa protein</fullName>
    </alternativeName>
    <alternativeName>
        <fullName evidence="28">Sigma2-adaptin</fullName>
    </alternativeName>
</protein>
<dbReference type="SMART" id="SM01296">
    <property type="entry name" value="N2227"/>
    <property type="match status" value="1"/>
</dbReference>
<dbReference type="OrthoDB" id="371463at2759"/>
<keyword evidence="12" id="KW-0489">Methyltransferase</keyword>
<dbReference type="InterPro" id="IPR000804">
    <property type="entry name" value="Clathrin_sm-chain_CS"/>
</dbReference>
<evidence type="ECO:0000256" key="18">
    <source>
        <dbReference type="ARBA" id="ARBA00022833"/>
    </source>
</evidence>
<keyword evidence="10" id="KW-1003">Cell membrane</keyword>
<dbReference type="AlphaFoldDB" id="A0A0V1MNH1"/>
<dbReference type="GO" id="GO:0032259">
    <property type="term" value="P:methylation"/>
    <property type="evidence" value="ECO:0007669"/>
    <property type="project" value="UniProtKB-KW"/>
</dbReference>
<dbReference type="InterPro" id="IPR001841">
    <property type="entry name" value="Znf_RING"/>
</dbReference>
<evidence type="ECO:0000256" key="11">
    <source>
        <dbReference type="ARBA" id="ARBA00022583"/>
    </source>
</evidence>
<comment type="subcellular location">
    <subcellularLocation>
        <location evidence="2">Cell membrane</location>
    </subcellularLocation>
    <subcellularLocation>
        <location evidence="3">Membrane</location>
        <location evidence="3">Coated pit</location>
        <topology evidence="3">Peripheral membrane protein</topology>
        <orientation evidence="3">Cytoplasmic side</orientation>
    </subcellularLocation>
</comment>
<evidence type="ECO:0000256" key="29">
    <source>
        <dbReference type="ARBA" id="ARBA00032679"/>
    </source>
</evidence>
<dbReference type="FunFam" id="3.30.450.60:FF:000004">
    <property type="entry name" value="AP complex subunit sigma"/>
    <property type="match status" value="1"/>
</dbReference>
<dbReference type="GO" id="GO:0072583">
    <property type="term" value="P:clathrin-dependent endocytosis"/>
    <property type="evidence" value="ECO:0007669"/>
    <property type="project" value="InterPro"/>
</dbReference>
<dbReference type="Gene3D" id="3.90.79.20">
    <property type="match status" value="1"/>
</dbReference>
<reference evidence="35 36" key="1">
    <citation type="submission" date="2015-01" db="EMBL/GenBank/DDBJ databases">
        <title>Evolution of Trichinella species and genotypes.</title>
        <authorList>
            <person name="Korhonen P.K."/>
            <person name="Edoardo P."/>
            <person name="Giuseppe L.R."/>
            <person name="Gasser R.B."/>
        </authorList>
    </citation>
    <scope>NUCLEOTIDE SEQUENCE [LARGE SCALE GENOMIC DNA]</scope>
    <source>
        <strain evidence="35">ISS1980</strain>
    </source>
</reference>
<dbReference type="PROSITE" id="PS00989">
    <property type="entry name" value="CLAT_ADAPTOR_S"/>
    <property type="match status" value="1"/>
</dbReference>
<keyword evidence="36" id="KW-1185">Reference proteome</keyword>
<keyword evidence="9" id="KW-0813">Transport</keyword>
<dbReference type="InterPro" id="IPR012901">
    <property type="entry name" value="CARME"/>
</dbReference>
<evidence type="ECO:0000256" key="23">
    <source>
        <dbReference type="ARBA" id="ARBA00023176"/>
    </source>
</evidence>
<dbReference type="Gene3D" id="3.30.40.10">
    <property type="entry name" value="Zinc/RING finger domain, C3HC4 (zinc finger)"/>
    <property type="match status" value="1"/>
</dbReference>
<feature type="domain" description="RING-type" evidence="33">
    <location>
        <begin position="876"/>
        <end position="925"/>
    </location>
</feature>
<keyword evidence="11" id="KW-0254">Endocytosis</keyword>
<dbReference type="PROSITE" id="PS50089">
    <property type="entry name" value="ZF_RING_2"/>
    <property type="match status" value="2"/>
</dbReference>
<dbReference type="CDD" id="cd14833">
    <property type="entry name" value="AP2_sigma"/>
    <property type="match status" value="1"/>
</dbReference>
<dbReference type="GO" id="GO:0035615">
    <property type="term" value="F:clathrin adaptor activity"/>
    <property type="evidence" value="ECO:0007669"/>
    <property type="project" value="InterPro"/>
</dbReference>
<evidence type="ECO:0000313" key="36">
    <source>
        <dbReference type="Proteomes" id="UP000054843"/>
    </source>
</evidence>
<dbReference type="EC" id="3.6.1.22" evidence="7"/>
<dbReference type="SUPFAM" id="SSF53335">
    <property type="entry name" value="S-adenosyl-L-methionine-dependent methyltransferases"/>
    <property type="match status" value="1"/>
</dbReference>
<evidence type="ECO:0000256" key="1">
    <source>
        <dbReference type="ARBA" id="ARBA00001946"/>
    </source>
</evidence>
<dbReference type="InterPro" id="IPR027156">
    <property type="entry name" value="APS2"/>
</dbReference>
<evidence type="ECO:0000256" key="32">
    <source>
        <dbReference type="PROSITE-ProRule" id="PRU00175"/>
    </source>
</evidence>
<dbReference type="GO" id="GO:0030122">
    <property type="term" value="C:AP-2 adaptor complex"/>
    <property type="evidence" value="ECO:0007669"/>
    <property type="project" value="InterPro"/>
</dbReference>
<dbReference type="InterPro" id="IPR015797">
    <property type="entry name" value="NUDIX_hydrolase-like_dom_sf"/>
</dbReference>
<evidence type="ECO:0000256" key="20">
    <source>
        <dbReference type="ARBA" id="ARBA00022927"/>
    </source>
</evidence>
<evidence type="ECO:0000256" key="5">
    <source>
        <dbReference type="ARBA" id="ARBA00010086"/>
    </source>
</evidence>
<evidence type="ECO:0000256" key="4">
    <source>
        <dbReference type="ARBA" id="ARBA00006972"/>
    </source>
</evidence>
<evidence type="ECO:0000256" key="13">
    <source>
        <dbReference type="ARBA" id="ARBA00022679"/>
    </source>
</evidence>
<keyword evidence="13" id="KW-0808">Transferase</keyword>
<dbReference type="GO" id="GO:0016787">
    <property type="term" value="F:hydrolase activity"/>
    <property type="evidence" value="ECO:0007669"/>
    <property type="project" value="UniProtKB-KW"/>
</dbReference>
<dbReference type="Pfam" id="PF13445">
    <property type="entry name" value="zf-RING_UBOX"/>
    <property type="match status" value="1"/>
</dbReference>
<dbReference type="Pfam" id="PF01217">
    <property type="entry name" value="Clat_adaptor_s"/>
    <property type="match status" value="1"/>
</dbReference>
<comment type="similarity">
    <text evidence="4">Belongs to the adaptor complexes small subunit family.</text>
</comment>
<dbReference type="SUPFAM" id="SSF57850">
    <property type="entry name" value="RING/U-box"/>
    <property type="match status" value="2"/>
</dbReference>
<evidence type="ECO:0000256" key="16">
    <source>
        <dbReference type="ARBA" id="ARBA00022771"/>
    </source>
</evidence>
<dbReference type="GO" id="GO:0006886">
    <property type="term" value="P:intracellular protein transport"/>
    <property type="evidence" value="ECO:0007669"/>
    <property type="project" value="InterPro"/>
</dbReference>
<comment type="similarity">
    <text evidence="5">Belongs to the carnosine N-methyltransferase family.</text>
</comment>
<evidence type="ECO:0000256" key="7">
    <source>
        <dbReference type="ARBA" id="ARBA00012381"/>
    </source>
</evidence>
<evidence type="ECO:0000256" key="19">
    <source>
        <dbReference type="ARBA" id="ARBA00022842"/>
    </source>
</evidence>
<dbReference type="Gene3D" id="3.40.50.150">
    <property type="entry name" value="Vaccinia Virus protein VP39"/>
    <property type="match status" value="1"/>
</dbReference>
<dbReference type="Proteomes" id="UP000054843">
    <property type="component" value="Unassembled WGS sequence"/>
</dbReference>
<dbReference type="CDD" id="cd03429">
    <property type="entry name" value="NUDIX_NADH_pyrophosphatase_Nudt13"/>
    <property type="match status" value="1"/>
</dbReference>
<keyword evidence="14" id="KW-0949">S-adenosyl-L-methionine</keyword>
<organism evidence="35 36">
    <name type="scientific">Trichinella papuae</name>
    <dbReference type="NCBI Taxonomy" id="268474"/>
    <lineage>
        <taxon>Eukaryota</taxon>
        <taxon>Metazoa</taxon>
        <taxon>Ecdysozoa</taxon>
        <taxon>Nematoda</taxon>
        <taxon>Enoplea</taxon>
        <taxon>Dorylaimia</taxon>
        <taxon>Trichinellida</taxon>
        <taxon>Trichinellidae</taxon>
        <taxon>Trichinella</taxon>
    </lineage>
</organism>
<dbReference type="InterPro" id="IPR022775">
    <property type="entry name" value="AP_mu_sigma_su"/>
</dbReference>
<evidence type="ECO:0000259" key="33">
    <source>
        <dbReference type="PROSITE" id="PS50089"/>
    </source>
</evidence>
<dbReference type="EC" id="2.1.1.22" evidence="6"/>
<dbReference type="GO" id="GO:0008270">
    <property type="term" value="F:zinc ion binding"/>
    <property type="evidence" value="ECO:0007669"/>
    <property type="project" value="UniProtKB-KW"/>
</dbReference>
<evidence type="ECO:0000256" key="24">
    <source>
        <dbReference type="ARBA" id="ARBA00029632"/>
    </source>
</evidence>
<dbReference type="GO" id="GO:0030735">
    <property type="term" value="F:carnosine N-methyltransferase activity"/>
    <property type="evidence" value="ECO:0007669"/>
    <property type="project" value="UniProtKB-EC"/>
</dbReference>
<keyword evidence="23" id="KW-0168">Coated pit</keyword>
<evidence type="ECO:0000256" key="14">
    <source>
        <dbReference type="ARBA" id="ARBA00022691"/>
    </source>
</evidence>
<evidence type="ECO:0000256" key="28">
    <source>
        <dbReference type="ARBA" id="ARBA00032648"/>
    </source>
</evidence>
<dbReference type="InterPro" id="IPR027370">
    <property type="entry name" value="Znf-RING_euk"/>
</dbReference>
<keyword evidence="21" id="KW-0520">NAD</keyword>
<dbReference type="SMART" id="SM00184">
    <property type="entry name" value="RING"/>
    <property type="match status" value="2"/>
</dbReference>
<feature type="domain" description="Nudix hydrolase" evidence="34">
    <location>
        <begin position="793"/>
        <end position="1031"/>
    </location>
</feature>
<evidence type="ECO:0000256" key="31">
    <source>
        <dbReference type="ARBA" id="ARBA00046780"/>
    </source>
</evidence>
<feature type="domain" description="RING-type" evidence="33">
    <location>
        <begin position="542"/>
        <end position="586"/>
    </location>
</feature>
<sequence>MTELPGTCSILLKTFSGHLFIAGYEVFSYSQIQMAHMNSQRSSLSDYSFMTAKKCFEHYYSSSLTILQEKYNAYKALPEKHKALIPTFLEHIARIREITTINMQFFTQIYTTGIHMVEEESRKNTLFAGNVTPMTCEFVVGKTQQILHDVIREWSAVGISERKSVYGPILAYMEDLKKLTTPESVNILIPSAGLGRLVWELAKLGYRCEACESSAAHVLTTNFIINHSDSNNPVTIYPWINKWTNHRNCAEQIQSVTVPDVSPDLIRSRKHCNLVAGDFLNLYADEHETYDIICTVRYINHPKNIRDYVEKVYDLLKPGAVWINMGPMLYRDRNEDSNVRVPPYELVRLHIQELGFHFEKEQLGIPIRFILIQNRAGKTRLAKWYMHFDDNEKQKLIEEVHAVVTVRDAKHTNFVEFRNFKIIYRRYAGLYFCICCDITDNNLYYLEAIHNFVEVLNEYFHNVCELDLVFNFYKVYAVVDEMFLAGEIRETSQTKMRDVIDLTHCDAEEKRRSNRDQKRKASADISFVDLTDDNSEKSKLACCKCEMSIQKLLKDGAVISSILCGHVFCSNCLLSIPTKRKSGYCPKLMLKTVINQLLRKTTLLQSKRLTSYLVNKFRMYEWMKSNDSVLLAEFKRGNFAVWMEKQPLIHSLNNHTDQYNLLQINYECLKKVLLEYKLNFDVKDTALLDVVPMQSTTNDIEEEWTPVFALNIQHASSVVSKEDLAQALGGEFHDFRKVFLGTDTRNAKLLTKMRNIFRWHNSFQNCPRCTARLNFKVSKVSAKCPECNAVYYPPVAPVAITLVSTADMKYVLLVRQKHHPKRLYTAISGFSELESKGNAQMRPSRKENQQSMEVIDLTLDSSSSSSSCPNGNDLQCPACFSSFEEILNEGNAVLTTPCGHVFCARCIYTRLFVLHVSEKKFPIETHSGGFSRREIYGSMRSESLEDTVLREIAEEVGILVENFQYIGISQSWPFPNNSLMCAYLAYADRSHRISIDRKELEDARWFSREMVASAFENTQNVEENKEEEEEEDGPLLISSKGTIAHEMIKFWLSQKAD</sequence>
<dbReference type="SUPFAM" id="SSF64356">
    <property type="entry name" value="SNARE-like"/>
    <property type="match status" value="1"/>
</dbReference>
<dbReference type="Gene3D" id="3.90.79.10">
    <property type="entry name" value="Nucleoside Triphosphate Pyrophosphohydrolase"/>
    <property type="match status" value="1"/>
</dbReference>
<keyword evidence="18" id="KW-0862">Zinc</keyword>
<proteinExistence type="inferred from homology"/>
<evidence type="ECO:0000256" key="15">
    <source>
        <dbReference type="ARBA" id="ARBA00022723"/>
    </source>
</evidence>
<evidence type="ECO:0000259" key="34">
    <source>
        <dbReference type="PROSITE" id="PS51462"/>
    </source>
</evidence>
<evidence type="ECO:0000256" key="6">
    <source>
        <dbReference type="ARBA" id="ARBA00012003"/>
    </source>
</evidence>
<dbReference type="EMBL" id="JYDO01000071">
    <property type="protein sequence ID" value="KRZ72894.1"/>
    <property type="molecule type" value="Genomic_DNA"/>
</dbReference>
<evidence type="ECO:0000256" key="12">
    <source>
        <dbReference type="ARBA" id="ARBA00022603"/>
    </source>
</evidence>
<comment type="subunit">
    <text evidence="31">Adaptor protein complex 2 (AP-2) is a heterotetramer composed of two large adaptins (alpha-type subunit AP2A1 or AP2A2 and beta-type subunit AP2B1), a medium adaptin (mu-type subunit AP2M1) and a small adaptin (sigma-type subunit AP2S1). Interacts with CCDC32; the interaction is direct and mediates association of CCDC32 with adaptor protein complex 2 (AP-2).</text>
</comment>
<dbReference type="PROSITE" id="PS00518">
    <property type="entry name" value="ZF_RING_1"/>
    <property type="match status" value="2"/>
</dbReference>
<keyword evidence="19" id="KW-0460">Magnesium</keyword>
<dbReference type="Gene3D" id="3.30.450.60">
    <property type="match status" value="1"/>
</dbReference>
<dbReference type="PANTHER" id="PTHR12303:SF6">
    <property type="entry name" value="CARNOSINE N-METHYLTRANSFERASE"/>
    <property type="match status" value="1"/>
</dbReference>
<dbReference type="PANTHER" id="PTHR12303">
    <property type="entry name" value="CARNOSINE N-METHYLTRANSFERASE"/>
    <property type="match status" value="1"/>
</dbReference>
<dbReference type="InterPro" id="IPR049734">
    <property type="entry name" value="NudC-like_C"/>
</dbReference>
<comment type="caution">
    <text evidence="35">The sequence shown here is derived from an EMBL/GenBank/DDBJ whole genome shotgun (WGS) entry which is preliminary data.</text>
</comment>